<reference evidence="1" key="1">
    <citation type="journal article" date="2014" name="Front. Microbiol.">
        <title>High frequency of phylogenetically diverse reductive dehalogenase-homologous genes in deep subseafloor sedimentary metagenomes.</title>
        <authorList>
            <person name="Kawai M."/>
            <person name="Futagami T."/>
            <person name="Toyoda A."/>
            <person name="Takaki Y."/>
            <person name="Nishi S."/>
            <person name="Hori S."/>
            <person name="Arai W."/>
            <person name="Tsubouchi T."/>
            <person name="Morono Y."/>
            <person name="Uchiyama I."/>
            <person name="Ito T."/>
            <person name="Fujiyama A."/>
            <person name="Inagaki F."/>
            <person name="Takami H."/>
        </authorList>
    </citation>
    <scope>NUCLEOTIDE SEQUENCE</scope>
    <source>
        <strain evidence="1">Expedition CK06-06</strain>
    </source>
</reference>
<comment type="caution">
    <text evidence="1">The sequence shown here is derived from an EMBL/GenBank/DDBJ whole genome shotgun (WGS) entry which is preliminary data.</text>
</comment>
<organism evidence="1">
    <name type="scientific">marine sediment metagenome</name>
    <dbReference type="NCBI Taxonomy" id="412755"/>
    <lineage>
        <taxon>unclassified sequences</taxon>
        <taxon>metagenomes</taxon>
        <taxon>ecological metagenomes</taxon>
    </lineage>
</organism>
<sequence>ILLVNHWVKFSNRFPDTLDHVKGKAARILKQQQVSYELSWIIKEDCYKDINLSNEDAGEKLYPDVADNLYEVLIGFKPGNYLCHVFFPADYPIYRLDYPDMSPLISSDAYKYLGAIKPSDSPVDNPTFRLYLVFRLKPVILRLYADDGVDYEKISLQFSINRCLMSFETPPPQITPKPILYLDEIKWLSLGA</sequence>
<dbReference type="EMBL" id="BARV01006108">
    <property type="protein sequence ID" value="GAI08121.1"/>
    <property type="molecule type" value="Genomic_DNA"/>
</dbReference>
<name>X1LQN1_9ZZZZ</name>
<dbReference type="AlphaFoldDB" id="X1LQN1"/>
<accession>X1LQN1</accession>
<gene>
    <name evidence="1" type="ORF">S06H3_12483</name>
</gene>
<evidence type="ECO:0000313" key="1">
    <source>
        <dbReference type="EMBL" id="GAI08121.1"/>
    </source>
</evidence>
<proteinExistence type="predicted"/>
<feature type="non-terminal residue" evidence="1">
    <location>
        <position position="1"/>
    </location>
</feature>
<protein>
    <submittedName>
        <fullName evidence="1">Uncharacterized protein</fullName>
    </submittedName>
</protein>